<dbReference type="RefSeq" id="WP_077588500.1">
    <property type="nucleotide sequence ID" value="NZ_CP019640.1"/>
</dbReference>
<dbReference type="GO" id="GO:0070402">
    <property type="term" value="F:NADPH binding"/>
    <property type="evidence" value="ECO:0007669"/>
    <property type="project" value="TreeGrafter"/>
</dbReference>
<dbReference type="PROSITE" id="PS01162">
    <property type="entry name" value="QOR_ZETA_CRYSTAL"/>
    <property type="match status" value="1"/>
</dbReference>
<evidence type="ECO:0000313" key="4">
    <source>
        <dbReference type="EMBL" id="AQQ52618.1"/>
    </source>
</evidence>
<dbReference type="SMART" id="SM00829">
    <property type="entry name" value="PKS_ER"/>
    <property type="match status" value="1"/>
</dbReference>
<reference evidence="4 5" key="1">
    <citation type="submission" date="2017-02" db="EMBL/GenBank/DDBJ databases">
        <title>The complete genomic sequence of a novel cold adapted crude oil-degrading bacterium Planococcus qaidamina Y42.</title>
        <authorList>
            <person name="Yang R."/>
        </authorList>
    </citation>
    <scope>NUCLEOTIDE SEQUENCE [LARGE SCALE GENOMIC DNA]</scope>
    <source>
        <strain evidence="4 5">Y42</strain>
    </source>
</reference>
<protein>
    <submittedName>
        <fullName evidence="4">Quinone oxidoreductase</fullName>
    </submittedName>
</protein>
<evidence type="ECO:0000313" key="5">
    <source>
        <dbReference type="Proteomes" id="UP000188184"/>
    </source>
</evidence>
<dbReference type="PANTHER" id="PTHR48106:SF13">
    <property type="entry name" value="QUINONE OXIDOREDUCTASE-RELATED"/>
    <property type="match status" value="1"/>
</dbReference>
<keyword evidence="1" id="KW-0521">NADP</keyword>
<sequence length="327" mass="34983">MKAVMVTEFGSADSMHYTEVDMPDVKAHDVLIRVEKTSVNFADIKSRYGKKGAQIPFIPGLDAAGVIEKVGADVQALRAGQRVIAFPKHGSYAEFVLASEQLVFPIPDGLDINTAAACPTVSFLSHRLLTNIADLQQGESVLIHAAAGGVGTTAIQLAKLLGAGQVIGTVGSYDKVEIVRANGADHIINYRKEDFAAAVNELTNGQGVDVILDSVAGEITETSLECLAPYGRLVQFGNSGGRAGTIKTNDLHASCRSVLGFSLGTTRKKRPYLLKETATQIFPLLADGRLKMNIGHEFTLREAADAHRLMENRLSTGKILLNVRNGE</sequence>
<dbReference type="InterPro" id="IPR036291">
    <property type="entry name" value="NAD(P)-bd_dom_sf"/>
</dbReference>
<gene>
    <name evidence="4" type="ORF">B0X71_05575</name>
</gene>
<dbReference type="SUPFAM" id="SSF50129">
    <property type="entry name" value="GroES-like"/>
    <property type="match status" value="1"/>
</dbReference>
<feature type="domain" description="Enoyl reductase (ER)" evidence="3">
    <location>
        <begin position="10"/>
        <end position="321"/>
    </location>
</feature>
<dbReference type="Gene3D" id="3.40.50.720">
    <property type="entry name" value="NAD(P)-binding Rossmann-like Domain"/>
    <property type="match status" value="1"/>
</dbReference>
<dbReference type="InterPro" id="IPR013154">
    <property type="entry name" value="ADH-like_N"/>
</dbReference>
<dbReference type="CDD" id="cd08241">
    <property type="entry name" value="QOR1"/>
    <property type="match status" value="1"/>
</dbReference>
<proteinExistence type="predicted"/>
<dbReference type="PANTHER" id="PTHR48106">
    <property type="entry name" value="QUINONE OXIDOREDUCTASE PIG3-RELATED"/>
    <property type="match status" value="1"/>
</dbReference>
<dbReference type="Gene3D" id="3.90.180.10">
    <property type="entry name" value="Medium-chain alcohol dehydrogenases, catalytic domain"/>
    <property type="match status" value="1"/>
</dbReference>
<dbReference type="InterPro" id="IPR011032">
    <property type="entry name" value="GroES-like_sf"/>
</dbReference>
<dbReference type="EMBL" id="CP019640">
    <property type="protein sequence ID" value="AQQ52618.1"/>
    <property type="molecule type" value="Genomic_DNA"/>
</dbReference>
<name>A0A1Q2KWM9_9BACL</name>
<dbReference type="OrthoDB" id="9787435at2"/>
<accession>A0A1Q2KWM9</accession>
<dbReference type="KEGG" id="pmar:B0X71_05575"/>
<dbReference type="InterPro" id="IPR013149">
    <property type="entry name" value="ADH-like_C"/>
</dbReference>
<organism evidence="4 5">
    <name type="scientific">Planococcus lenghuensis</name>
    <dbReference type="NCBI Taxonomy" id="2213202"/>
    <lineage>
        <taxon>Bacteria</taxon>
        <taxon>Bacillati</taxon>
        <taxon>Bacillota</taxon>
        <taxon>Bacilli</taxon>
        <taxon>Bacillales</taxon>
        <taxon>Caryophanaceae</taxon>
        <taxon>Planococcus</taxon>
    </lineage>
</organism>
<dbReference type="InterPro" id="IPR020843">
    <property type="entry name" value="ER"/>
</dbReference>
<dbReference type="GO" id="GO:0035925">
    <property type="term" value="F:mRNA 3'-UTR AU-rich region binding"/>
    <property type="evidence" value="ECO:0007669"/>
    <property type="project" value="TreeGrafter"/>
</dbReference>
<dbReference type="GO" id="GO:0005829">
    <property type="term" value="C:cytosol"/>
    <property type="evidence" value="ECO:0007669"/>
    <property type="project" value="TreeGrafter"/>
</dbReference>
<keyword evidence="2" id="KW-0560">Oxidoreductase</keyword>
<dbReference type="Pfam" id="PF08240">
    <property type="entry name" value="ADH_N"/>
    <property type="match status" value="1"/>
</dbReference>
<dbReference type="GO" id="GO:0008270">
    <property type="term" value="F:zinc ion binding"/>
    <property type="evidence" value="ECO:0007669"/>
    <property type="project" value="InterPro"/>
</dbReference>
<dbReference type="Proteomes" id="UP000188184">
    <property type="component" value="Chromosome"/>
</dbReference>
<dbReference type="Pfam" id="PF00107">
    <property type="entry name" value="ADH_zinc_N"/>
    <property type="match status" value="1"/>
</dbReference>
<dbReference type="AlphaFoldDB" id="A0A1Q2KWM9"/>
<evidence type="ECO:0000259" key="3">
    <source>
        <dbReference type="SMART" id="SM00829"/>
    </source>
</evidence>
<evidence type="ECO:0000256" key="2">
    <source>
        <dbReference type="ARBA" id="ARBA00023002"/>
    </source>
</evidence>
<dbReference type="SUPFAM" id="SSF51735">
    <property type="entry name" value="NAD(P)-binding Rossmann-fold domains"/>
    <property type="match status" value="1"/>
</dbReference>
<dbReference type="GO" id="GO:0003960">
    <property type="term" value="F:quinone reductase (NADPH) activity"/>
    <property type="evidence" value="ECO:0007669"/>
    <property type="project" value="TreeGrafter"/>
</dbReference>
<keyword evidence="5" id="KW-1185">Reference proteome</keyword>
<dbReference type="InterPro" id="IPR002364">
    <property type="entry name" value="Quin_OxRdtase/zeta-crystal_CS"/>
</dbReference>
<evidence type="ECO:0000256" key="1">
    <source>
        <dbReference type="ARBA" id="ARBA00022857"/>
    </source>
</evidence>